<proteinExistence type="predicted"/>
<accession>A0AAW1R6A3</accession>
<name>A0AAW1R6A3_9CHLO</name>
<evidence type="ECO:0000256" key="1">
    <source>
        <dbReference type="SAM" id="SignalP"/>
    </source>
</evidence>
<dbReference type="AlphaFoldDB" id="A0AAW1R6A3"/>
<evidence type="ECO:0000313" key="3">
    <source>
        <dbReference type="Proteomes" id="UP001489004"/>
    </source>
</evidence>
<dbReference type="Gene3D" id="1.25.40.20">
    <property type="entry name" value="Ankyrin repeat-containing domain"/>
    <property type="match status" value="1"/>
</dbReference>
<dbReference type="Proteomes" id="UP001489004">
    <property type="component" value="Unassembled WGS sequence"/>
</dbReference>
<dbReference type="PANTHER" id="PTHR24198:SF165">
    <property type="entry name" value="ANKYRIN REPEAT-CONTAINING PROTEIN-RELATED"/>
    <property type="match status" value="1"/>
</dbReference>
<protein>
    <recommendedName>
        <fullName evidence="4">Ankyrin repeat protein</fullName>
    </recommendedName>
</protein>
<reference evidence="2 3" key="1">
    <citation type="journal article" date="2024" name="Nat. Commun.">
        <title>Phylogenomics reveals the evolutionary origins of lichenization in chlorophyte algae.</title>
        <authorList>
            <person name="Puginier C."/>
            <person name="Libourel C."/>
            <person name="Otte J."/>
            <person name="Skaloud P."/>
            <person name="Haon M."/>
            <person name="Grisel S."/>
            <person name="Petersen M."/>
            <person name="Berrin J.G."/>
            <person name="Delaux P.M."/>
            <person name="Dal Grande F."/>
            <person name="Keller J."/>
        </authorList>
    </citation>
    <scope>NUCLEOTIDE SEQUENCE [LARGE SCALE GENOMIC DNA]</scope>
    <source>
        <strain evidence="2 3">SAG 2043</strain>
    </source>
</reference>
<dbReference type="SUPFAM" id="SSF48403">
    <property type="entry name" value="Ankyrin repeat"/>
    <property type="match status" value="1"/>
</dbReference>
<sequence length="367" mass="40320">MAVVHGHVAAVKLLLALGANTVLPWKPGDLEMPPDVLRKSDKSQTWLQVLKRFHCDASFHEYCRTERGMPAEHHEHLSTLLSLGAIWDYKCRSAMLWRQIEGKSSWPDSLVDPDWSRPDEDMAKAAIHTLWRPTVMTSQDPKRIADVVAACKPYVFQRGKAVTCDIEEEAWLLTKKAGSQRHAPQARCPHGSISHRCPADAVITTKTGWNAAHMVACCVSPSVTSLQLTRLMRAVIDGGVDFTAKDAEGRTPLCYAAFHAEEGQPNLTVLQMAAASGHAELVKVLLKHPAPFRCMRVALGPVLTELMDAGMELSDLRDPHGMDLLSASVFWGNLGAESGRIAMKELQLFIGSNGALHLQDGKANCVR</sequence>
<evidence type="ECO:0000313" key="2">
    <source>
        <dbReference type="EMBL" id="KAK9829028.1"/>
    </source>
</evidence>
<evidence type="ECO:0008006" key="4">
    <source>
        <dbReference type="Google" id="ProtNLM"/>
    </source>
</evidence>
<keyword evidence="3" id="KW-1185">Reference proteome</keyword>
<feature type="signal peptide" evidence="1">
    <location>
        <begin position="1"/>
        <end position="24"/>
    </location>
</feature>
<dbReference type="PANTHER" id="PTHR24198">
    <property type="entry name" value="ANKYRIN REPEAT AND PROTEIN KINASE DOMAIN-CONTAINING PROTEIN"/>
    <property type="match status" value="1"/>
</dbReference>
<comment type="caution">
    <text evidence="2">The sequence shown here is derived from an EMBL/GenBank/DDBJ whole genome shotgun (WGS) entry which is preliminary data.</text>
</comment>
<keyword evidence="1" id="KW-0732">Signal</keyword>
<organism evidence="2 3">
    <name type="scientific">[Myrmecia] bisecta</name>
    <dbReference type="NCBI Taxonomy" id="41462"/>
    <lineage>
        <taxon>Eukaryota</taxon>
        <taxon>Viridiplantae</taxon>
        <taxon>Chlorophyta</taxon>
        <taxon>core chlorophytes</taxon>
        <taxon>Trebouxiophyceae</taxon>
        <taxon>Trebouxiales</taxon>
        <taxon>Trebouxiaceae</taxon>
        <taxon>Myrmecia</taxon>
    </lineage>
</organism>
<dbReference type="InterPro" id="IPR036770">
    <property type="entry name" value="Ankyrin_rpt-contain_sf"/>
</dbReference>
<dbReference type="GO" id="GO:0005737">
    <property type="term" value="C:cytoplasm"/>
    <property type="evidence" value="ECO:0007669"/>
    <property type="project" value="TreeGrafter"/>
</dbReference>
<dbReference type="EMBL" id="JALJOR010000001">
    <property type="protein sequence ID" value="KAK9829028.1"/>
    <property type="molecule type" value="Genomic_DNA"/>
</dbReference>
<feature type="chain" id="PRO_5043878465" description="Ankyrin repeat protein" evidence="1">
    <location>
        <begin position="25"/>
        <end position="367"/>
    </location>
</feature>
<gene>
    <name evidence="2" type="ORF">WJX72_003489</name>
</gene>